<dbReference type="SUPFAM" id="SSF51215">
    <property type="entry name" value="Regulatory protein AraC"/>
    <property type="match status" value="1"/>
</dbReference>
<dbReference type="PROSITE" id="PS00041">
    <property type="entry name" value="HTH_ARAC_FAMILY_1"/>
    <property type="match status" value="1"/>
</dbReference>
<dbReference type="Pfam" id="PF02311">
    <property type="entry name" value="AraC_binding"/>
    <property type="match status" value="1"/>
</dbReference>
<organism evidence="1 2">
    <name type="scientific">Capsulimonas corticalis</name>
    <dbReference type="NCBI Taxonomy" id="2219043"/>
    <lineage>
        <taxon>Bacteria</taxon>
        <taxon>Bacillati</taxon>
        <taxon>Armatimonadota</taxon>
        <taxon>Armatimonadia</taxon>
        <taxon>Capsulimonadales</taxon>
        <taxon>Capsulimonadaceae</taxon>
        <taxon>Capsulimonas</taxon>
    </lineage>
</organism>
<dbReference type="InterPro" id="IPR009057">
    <property type="entry name" value="Homeodomain-like_sf"/>
</dbReference>
<dbReference type="Pfam" id="PF12833">
    <property type="entry name" value="HTH_18"/>
    <property type="match status" value="1"/>
</dbReference>
<dbReference type="InterPro" id="IPR018060">
    <property type="entry name" value="HTH_AraC"/>
</dbReference>
<dbReference type="InterPro" id="IPR020449">
    <property type="entry name" value="Tscrpt_reg_AraC-type_HTH"/>
</dbReference>
<evidence type="ECO:0000313" key="2">
    <source>
        <dbReference type="Proteomes" id="UP000287394"/>
    </source>
</evidence>
<dbReference type="AlphaFoldDB" id="A0A402CUP3"/>
<dbReference type="SMART" id="SM00342">
    <property type="entry name" value="HTH_ARAC"/>
    <property type="match status" value="1"/>
</dbReference>
<dbReference type="EMBL" id="AP025739">
    <property type="protein sequence ID" value="BDI29058.1"/>
    <property type="molecule type" value="Genomic_DNA"/>
</dbReference>
<dbReference type="InterPro" id="IPR014710">
    <property type="entry name" value="RmlC-like_jellyroll"/>
</dbReference>
<dbReference type="RefSeq" id="WP_165864139.1">
    <property type="nucleotide sequence ID" value="NZ_AP025739.1"/>
</dbReference>
<proteinExistence type="predicted"/>
<dbReference type="Gene3D" id="1.10.10.60">
    <property type="entry name" value="Homeodomain-like"/>
    <property type="match status" value="2"/>
</dbReference>
<dbReference type="PRINTS" id="PR00032">
    <property type="entry name" value="HTHARAC"/>
</dbReference>
<evidence type="ECO:0000313" key="1">
    <source>
        <dbReference type="EMBL" id="BDI29058.1"/>
    </source>
</evidence>
<sequence>MENRTNISSHCFNDIARRVPGAADHLLPLISRRDDLILEHNLMVSTNHHEDFYSLYFVRQGSGRHMVNDVVYSVSRGDVYIMSPGAVHAYRQAEQLVLDALYFTLDIFTPLEMDWLRATAGFLPLLVGSESRGSDDASGGRLLHLNPAQHTRMTQLVDTLHGEWLRGDYGNALMTRALFLELLVRLARFCDENAAADYGSSVAHTPKSEETLAAALRFMDERFAEPLRIEQIAASVFLSADRFTEVFSAAMGRSPSDYLRYIRIEHAKLLLATTDLPITRIAADSGFDQASYFTHVFRKAVDQTPREYRAGARR</sequence>
<dbReference type="SUPFAM" id="SSF46689">
    <property type="entry name" value="Homeodomain-like"/>
    <property type="match status" value="2"/>
</dbReference>
<dbReference type="InterPro" id="IPR018062">
    <property type="entry name" value="HTH_AraC-typ_CS"/>
</dbReference>
<dbReference type="Proteomes" id="UP000287394">
    <property type="component" value="Chromosome"/>
</dbReference>
<reference evidence="1 2" key="1">
    <citation type="journal article" date="2019" name="Int. J. Syst. Evol. Microbiol.">
        <title>Capsulimonas corticalis gen. nov., sp. nov., an aerobic capsulated bacterium, of a novel bacterial order, Capsulimonadales ord. nov., of the class Armatimonadia of the phylum Armatimonadetes.</title>
        <authorList>
            <person name="Li J."/>
            <person name="Kudo C."/>
            <person name="Tonouchi A."/>
        </authorList>
    </citation>
    <scope>NUCLEOTIDE SEQUENCE [LARGE SCALE GENOMIC DNA]</scope>
    <source>
        <strain evidence="1 2">AX-7</strain>
    </source>
</reference>
<dbReference type="Gene3D" id="2.60.120.10">
    <property type="entry name" value="Jelly Rolls"/>
    <property type="match status" value="1"/>
</dbReference>
<name>A0A402CUP3_9BACT</name>
<dbReference type="KEGG" id="ccot:CCAX7_11090"/>
<dbReference type="PANTHER" id="PTHR43280:SF28">
    <property type="entry name" value="HTH-TYPE TRANSCRIPTIONAL ACTIVATOR RHAS"/>
    <property type="match status" value="1"/>
</dbReference>
<dbReference type="InterPro" id="IPR037923">
    <property type="entry name" value="HTH-like"/>
</dbReference>
<dbReference type="InterPro" id="IPR003313">
    <property type="entry name" value="AraC-bd"/>
</dbReference>
<dbReference type="GO" id="GO:0043565">
    <property type="term" value="F:sequence-specific DNA binding"/>
    <property type="evidence" value="ECO:0007669"/>
    <property type="project" value="InterPro"/>
</dbReference>
<dbReference type="PROSITE" id="PS01124">
    <property type="entry name" value="HTH_ARAC_FAMILY_2"/>
    <property type="match status" value="1"/>
</dbReference>
<dbReference type="PANTHER" id="PTHR43280">
    <property type="entry name" value="ARAC-FAMILY TRANSCRIPTIONAL REGULATOR"/>
    <property type="match status" value="1"/>
</dbReference>
<gene>
    <name evidence="1" type="primary">rhaR</name>
    <name evidence="1" type="ORF">CCAX7_11090</name>
</gene>
<dbReference type="GO" id="GO:0003700">
    <property type="term" value="F:DNA-binding transcription factor activity"/>
    <property type="evidence" value="ECO:0007669"/>
    <property type="project" value="InterPro"/>
</dbReference>
<protein>
    <submittedName>
        <fullName evidence="1">HTH-type transcriptional activator RhaR</fullName>
    </submittedName>
</protein>
<accession>A0A402CUP3</accession>
<keyword evidence="2" id="KW-1185">Reference proteome</keyword>